<dbReference type="PANTHER" id="PTHR22775">
    <property type="entry name" value="SORTING NEXIN"/>
    <property type="match status" value="1"/>
</dbReference>
<organism evidence="5 6">
    <name type="scientific">Anguilla anguilla</name>
    <name type="common">European freshwater eel</name>
    <name type="synonym">Muraena anguilla</name>
    <dbReference type="NCBI Taxonomy" id="7936"/>
    <lineage>
        <taxon>Eukaryota</taxon>
        <taxon>Metazoa</taxon>
        <taxon>Chordata</taxon>
        <taxon>Craniata</taxon>
        <taxon>Vertebrata</taxon>
        <taxon>Euteleostomi</taxon>
        <taxon>Actinopterygii</taxon>
        <taxon>Neopterygii</taxon>
        <taxon>Teleostei</taxon>
        <taxon>Anguilliformes</taxon>
        <taxon>Anguillidae</taxon>
        <taxon>Anguilla</taxon>
    </lineage>
</organism>
<dbReference type="SUPFAM" id="SSF64268">
    <property type="entry name" value="PX domain"/>
    <property type="match status" value="1"/>
</dbReference>
<dbReference type="Proteomes" id="UP001044222">
    <property type="component" value="Unassembled WGS sequence"/>
</dbReference>
<feature type="compositionally biased region" description="Basic and acidic residues" evidence="1">
    <location>
        <begin position="251"/>
        <end position="263"/>
    </location>
</feature>
<name>A0A9D3MQ23_ANGAN</name>
<dbReference type="Pfam" id="PF02194">
    <property type="entry name" value="PXA"/>
    <property type="match status" value="1"/>
</dbReference>
<dbReference type="PANTHER" id="PTHR22775:SF48">
    <property type="entry name" value="SORTING NEXIN-25"/>
    <property type="match status" value="1"/>
</dbReference>
<accession>A0A9D3MQ23</accession>
<dbReference type="CDD" id="cd06093">
    <property type="entry name" value="PX_domain"/>
    <property type="match status" value="1"/>
</dbReference>
<dbReference type="InterPro" id="IPR001683">
    <property type="entry name" value="PX_dom"/>
</dbReference>
<evidence type="ECO:0008006" key="7">
    <source>
        <dbReference type="Google" id="ProtNLM"/>
    </source>
</evidence>
<dbReference type="GO" id="GO:0005768">
    <property type="term" value="C:endosome"/>
    <property type="evidence" value="ECO:0007669"/>
    <property type="project" value="TreeGrafter"/>
</dbReference>
<feature type="domain" description="PX" evidence="3">
    <location>
        <begin position="409"/>
        <end position="484"/>
    </location>
</feature>
<keyword evidence="2" id="KW-1133">Transmembrane helix</keyword>
<evidence type="ECO:0000259" key="3">
    <source>
        <dbReference type="Pfam" id="PF00787"/>
    </source>
</evidence>
<feature type="transmembrane region" description="Helical" evidence="2">
    <location>
        <begin position="6"/>
        <end position="24"/>
    </location>
</feature>
<protein>
    <recommendedName>
        <fullName evidence="7">PXA domain-containing protein</fullName>
    </recommendedName>
</protein>
<feature type="region of interest" description="Disordered" evidence="1">
    <location>
        <begin position="251"/>
        <end position="271"/>
    </location>
</feature>
<keyword evidence="2" id="KW-0812">Transmembrane</keyword>
<dbReference type="AlphaFoldDB" id="A0A9D3MQ23"/>
<proteinExistence type="predicted"/>
<dbReference type="GO" id="GO:0035091">
    <property type="term" value="F:phosphatidylinositol binding"/>
    <property type="evidence" value="ECO:0007669"/>
    <property type="project" value="InterPro"/>
</dbReference>
<dbReference type="InterPro" id="IPR003114">
    <property type="entry name" value="Phox_assoc"/>
</dbReference>
<reference evidence="5" key="1">
    <citation type="submission" date="2021-01" db="EMBL/GenBank/DDBJ databases">
        <title>A chromosome-scale assembly of European eel, Anguilla anguilla.</title>
        <authorList>
            <person name="Henkel C."/>
            <person name="Jong-Raadsen S.A."/>
            <person name="Dufour S."/>
            <person name="Weltzien F.-A."/>
            <person name="Palstra A.P."/>
            <person name="Pelster B."/>
            <person name="Spaink H.P."/>
            <person name="Van Den Thillart G.E."/>
            <person name="Jansen H."/>
            <person name="Zahm M."/>
            <person name="Klopp C."/>
            <person name="Cedric C."/>
            <person name="Louis A."/>
            <person name="Berthelot C."/>
            <person name="Parey E."/>
            <person name="Roest Crollius H."/>
            <person name="Montfort J."/>
            <person name="Robinson-Rechavi M."/>
            <person name="Bucao C."/>
            <person name="Bouchez O."/>
            <person name="Gislard M."/>
            <person name="Lluch J."/>
            <person name="Milhes M."/>
            <person name="Lampietro C."/>
            <person name="Lopez Roques C."/>
            <person name="Donnadieu C."/>
            <person name="Braasch I."/>
            <person name="Desvignes T."/>
            <person name="Postlethwait J."/>
            <person name="Bobe J."/>
            <person name="Guiguen Y."/>
            <person name="Dirks R."/>
        </authorList>
    </citation>
    <scope>NUCLEOTIDE SEQUENCE</scope>
    <source>
        <strain evidence="5">Tag_6206</strain>
        <tissue evidence="5">Liver</tissue>
    </source>
</reference>
<gene>
    <name evidence="5" type="ORF">ANANG_G00056540</name>
</gene>
<keyword evidence="2" id="KW-0472">Membrane</keyword>
<evidence type="ECO:0000256" key="2">
    <source>
        <dbReference type="SAM" id="Phobius"/>
    </source>
</evidence>
<keyword evidence="6" id="KW-1185">Reference proteome</keyword>
<evidence type="ECO:0000313" key="5">
    <source>
        <dbReference type="EMBL" id="KAG5851883.1"/>
    </source>
</evidence>
<dbReference type="Gene3D" id="3.30.1520.10">
    <property type="entry name" value="Phox-like domain"/>
    <property type="match status" value="1"/>
</dbReference>
<dbReference type="Pfam" id="PF00787">
    <property type="entry name" value="PX"/>
    <property type="match status" value="1"/>
</dbReference>
<evidence type="ECO:0000256" key="1">
    <source>
        <dbReference type="SAM" id="MobiDB-lite"/>
    </source>
</evidence>
<evidence type="ECO:0000313" key="6">
    <source>
        <dbReference type="Proteomes" id="UP001044222"/>
    </source>
</evidence>
<evidence type="ECO:0000259" key="4">
    <source>
        <dbReference type="Pfam" id="PF02194"/>
    </source>
</evidence>
<dbReference type="InterPro" id="IPR036871">
    <property type="entry name" value="PX_dom_sf"/>
</dbReference>
<feature type="domain" description="PXA" evidence="4">
    <location>
        <begin position="93"/>
        <end position="241"/>
    </location>
</feature>
<dbReference type="EMBL" id="JAFIRN010000003">
    <property type="protein sequence ID" value="KAG5851883.1"/>
    <property type="molecule type" value="Genomic_DNA"/>
</dbReference>
<comment type="caution">
    <text evidence="5">The sequence shown here is derived from an EMBL/GenBank/DDBJ whole genome shotgun (WGS) entry which is preliminary data.</text>
</comment>
<sequence>MCISYIVLTIGLVLFIYNYGWFIIQLGWNKLWVLTPTHVITKIFNEISTQTDLSHAETLSQDAGKDKYSCSGDEIDAPNKKKGLAHEVGLQCPNVKKSLQQVFECAYSQLILTWYSVPEPRDNQPLYNALGREFNMIVDRVIGRASDINISAITVDYVRILTQHLRNVKQPNRGQLFNSRADEFAVLRVFSEALVRNLFPESLTAQDLTCSALNEIVTLNVLELLVNWLSDPDSLNQLLVSSLDIMTLKGGEDELQGPKREDTPSSLDSEGKCSIAEGTGDLLTNDVKPKKKGAKLKEKFSRFIDKMKRKETKKKRKAVKKEERATRRPEDELLLRSFAACSALYLQESDSDDSDLESCSPAIQEEMMEFKLSYEMWRLSSWVVSVKQVQEEDGELNFTIRLEEASNPEKLHWDVRKSQKDIRLFHSSLQDCPNLPSIAELLESTEYTMNDEFKEQARVTLETFLQEMVKDSQLGHSPEVFQFLCPLEQLLTEEEANGGVWSLLNNLAYLLTPAIEEEVSRFGACARFWLQPNISSQYDPPRNQVELSGGARVGHLGFTVHKYYK</sequence>